<organism evidence="2 3">
    <name type="scientific">Pseudomonas helleri</name>
    <dbReference type="NCBI Taxonomy" id="1608996"/>
    <lineage>
        <taxon>Bacteria</taxon>
        <taxon>Pseudomonadati</taxon>
        <taxon>Pseudomonadota</taxon>
        <taxon>Gammaproteobacteria</taxon>
        <taxon>Pseudomonadales</taxon>
        <taxon>Pseudomonadaceae</taxon>
        <taxon>Pseudomonas</taxon>
    </lineage>
</organism>
<keyword evidence="3" id="KW-1185">Reference proteome</keyword>
<reference evidence="2 3" key="1">
    <citation type="submission" date="2019-10" db="EMBL/GenBank/DDBJ databases">
        <title>Evaluation of single-gene subtyping targets for Pseudomonas.</title>
        <authorList>
            <person name="Reichler S.J."/>
            <person name="Orsi R.H."/>
            <person name="Wiedmann M."/>
            <person name="Martin N.H."/>
            <person name="Murphy S.I."/>
        </authorList>
    </citation>
    <scope>NUCLEOTIDE SEQUENCE [LARGE SCALE GENOMIC DNA]</scope>
    <source>
        <strain evidence="2 3">FSL R10-0802</strain>
    </source>
</reference>
<dbReference type="EMBL" id="WIWP01000042">
    <property type="protein sequence ID" value="MQT27741.1"/>
    <property type="molecule type" value="Genomic_DNA"/>
</dbReference>
<name>A0ABW9PKB6_9PSED</name>
<comment type="caution">
    <text evidence="2">The sequence shown here is derived from an EMBL/GenBank/DDBJ whole genome shotgun (WGS) entry which is preliminary data.</text>
</comment>
<accession>A0ABW9PKB6</accession>
<dbReference type="SUPFAM" id="SSF53474">
    <property type="entry name" value="alpha/beta-Hydrolases"/>
    <property type="match status" value="1"/>
</dbReference>
<sequence length="354" mass="39748">MNRSGSTFQGPGKGHFSCAMEQSMHSMTGNVNQAPAPILAFKQLPQEVVCFKQVAHGRPVFWIHAAAGGNSIWQYQRIANVSERTLYAIKPPSIDITHYWLSGIEARASYYVALITSIDPDGPYDLGGYSMGSTLAYEVTRQLVLMGHKVQSLVLIDPTDMSSVQAWAAAHNNSDLGAQSLVLRTMNFSLLHDDSTQGKTARGSLIHRDDVSGYTNLDAFIERIYDLGVQRGLRLAKDQFMLRVIQDHQLLESLVCNGYNRSLPEHCEVQVYLFVNRSRAMQGTAAPYILMSDYLSRGIEENYNAEWLVKCRRFKITELECTTHFMLLFEAESLKPCVELCRKLYQLGPVSPVR</sequence>
<evidence type="ECO:0000313" key="2">
    <source>
        <dbReference type="EMBL" id="MQT27741.1"/>
    </source>
</evidence>
<feature type="domain" description="Thioesterase" evidence="1">
    <location>
        <begin position="58"/>
        <end position="187"/>
    </location>
</feature>
<dbReference type="Pfam" id="PF00975">
    <property type="entry name" value="Thioesterase"/>
    <property type="match status" value="1"/>
</dbReference>
<dbReference type="InterPro" id="IPR029058">
    <property type="entry name" value="AB_hydrolase_fold"/>
</dbReference>
<dbReference type="Gene3D" id="3.40.50.1820">
    <property type="entry name" value="alpha/beta hydrolase"/>
    <property type="match status" value="1"/>
</dbReference>
<gene>
    <name evidence="2" type="ORF">GHN94_18175</name>
</gene>
<dbReference type="InterPro" id="IPR001031">
    <property type="entry name" value="Thioesterase"/>
</dbReference>
<proteinExistence type="predicted"/>
<evidence type="ECO:0000259" key="1">
    <source>
        <dbReference type="Pfam" id="PF00975"/>
    </source>
</evidence>
<dbReference type="Proteomes" id="UP000713985">
    <property type="component" value="Unassembled WGS sequence"/>
</dbReference>
<protein>
    <recommendedName>
        <fullName evidence="1">Thioesterase domain-containing protein</fullName>
    </recommendedName>
</protein>
<evidence type="ECO:0000313" key="3">
    <source>
        <dbReference type="Proteomes" id="UP000713985"/>
    </source>
</evidence>